<keyword evidence="3 10" id="KW-0328">Glycosyltransferase</keyword>
<evidence type="ECO:0000256" key="8">
    <source>
        <dbReference type="ARBA" id="ARBA00023034"/>
    </source>
</evidence>
<dbReference type="GO" id="GO:0000139">
    <property type="term" value="C:Golgi membrane"/>
    <property type="evidence" value="ECO:0007669"/>
    <property type="project" value="UniProtKB-SubCell"/>
</dbReference>
<dbReference type="GO" id="GO:0016758">
    <property type="term" value="F:hexosyltransferase activity"/>
    <property type="evidence" value="ECO:0007669"/>
    <property type="project" value="InterPro"/>
</dbReference>
<proteinExistence type="evidence at transcript level"/>
<name>A0A2P2HWV3_9CRUS</name>
<organism evidence="10">
    <name type="scientific">Hirondellea gigas</name>
    <dbReference type="NCBI Taxonomy" id="1518452"/>
    <lineage>
        <taxon>Eukaryota</taxon>
        <taxon>Metazoa</taxon>
        <taxon>Ecdysozoa</taxon>
        <taxon>Arthropoda</taxon>
        <taxon>Crustacea</taxon>
        <taxon>Multicrustacea</taxon>
        <taxon>Malacostraca</taxon>
        <taxon>Eumalacostraca</taxon>
        <taxon>Peracarida</taxon>
        <taxon>Amphipoda</taxon>
        <taxon>Amphilochidea</taxon>
        <taxon>Lysianassida</taxon>
        <taxon>Lysianassidira</taxon>
        <taxon>Lysianassoidea</taxon>
        <taxon>Lysianassidae</taxon>
        <taxon>Hirondellea</taxon>
    </lineage>
</organism>
<keyword evidence="7" id="KW-1133">Transmembrane helix</keyword>
<keyword evidence="8" id="KW-0333">Golgi apparatus</keyword>
<evidence type="ECO:0000256" key="3">
    <source>
        <dbReference type="ARBA" id="ARBA00022676"/>
    </source>
</evidence>
<dbReference type="PANTHER" id="PTHR11214:SF314">
    <property type="entry name" value="HEXOSYLTRANSFERASE"/>
    <property type="match status" value="1"/>
</dbReference>
<accession>A0A2P2HWV3</accession>
<keyword evidence="4 10" id="KW-0808">Transferase</keyword>
<keyword evidence="9" id="KW-0472">Membrane</keyword>
<dbReference type="EMBL" id="IACF01000511">
    <property type="protein sequence ID" value="LAB66278.1"/>
    <property type="molecule type" value="mRNA"/>
</dbReference>
<dbReference type="GO" id="GO:0006493">
    <property type="term" value="P:protein O-linked glycosylation"/>
    <property type="evidence" value="ECO:0007669"/>
    <property type="project" value="TreeGrafter"/>
</dbReference>
<evidence type="ECO:0000313" key="10">
    <source>
        <dbReference type="EMBL" id="LAB66278.1"/>
    </source>
</evidence>
<dbReference type="Pfam" id="PF01762">
    <property type="entry name" value="Galactosyl_T"/>
    <property type="match status" value="1"/>
</dbReference>
<evidence type="ECO:0000256" key="9">
    <source>
        <dbReference type="ARBA" id="ARBA00023136"/>
    </source>
</evidence>
<evidence type="ECO:0000256" key="5">
    <source>
        <dbReference type="ARBA" id="ARBA00022692"/>
    </source>
</evidence>
<reference evidence="10" key="1">
    <citation type="journal article" date="2018" name="Biosci. Biotechnol. Biochem.">
        <title>Polysaccharide hydrolase of the hadal zone amphipods Hirondellea gigas.</title>
        <authorList>
            <person name="Kobayashi H."/>
            <person name="Nagahama T."/>
            <person name="Arai W."/>
            <person name="Sasagawa Y."/>
            <person name="Umeda M."/>
            <person name="Hayashi T."/>
            <person name="Nikaido I."/>
            <person name="Watanabe H."/>
            <person name="Oguri K."/>
            <person name="Kitazato H."/>
            <person name="Fujioka K."/>
            <person name="Kido Y."/>
            <person name="Takami H."/>
        </authorList>
    </citation>
    <scope>NUCLEOTIDE SEQUENCE</scope>
    <source>
        <tissue evidence="10">Whole body</tissue>
    </source>
</reference>
<evidence type="ECO:0000256" key="4">
    <source>
        <dbReference type="ARBA" id="ARBA00022679"/>
    </source>
</evidence>
<evidence type="ECO:0000256" key="2">
    <source>
        <dbReference type="ARBA" id="ARBA00008661"/>
    </source>
</evidence>
<keyword evidence="6" id="KW-0735">Signal-anchor</keyword>
<evidence type="ECO:0000256" key="7">
    <source>
        <dbReference type="ARBA" id="ARBA00022989"/>
    </source>
</evidence>
<protein>
    <submittedName>
        <fullName evidence="10">Beta-1,3-galactosyltransferase bre-5-like</fullName>
    </submittedName>
</protein>
<evidence type="ECO:0000256" key="6">
    <source>
        <dbReference type="ARBA" id="ARBA00022968"/>
    </source>
</evidence>
<dbReference type="PANTHER" id="PTHR11214">
    <property type="entry name" value="BETA-1,3-N-ACETYLGLUCOSAMINYLTRANSFERASE"/>
    <property type="match status" value="1"/>
</dbReference>
<evidence type="ECO:0000256" key="1">
    <source>
        <dbReference type="ARBA" id="ARBA00004323"/>
    </source>
</evidence>
<comment type="subcellular location">
    <subcellularLocation>
        <location evidence="1">Golgi apparatus membrane</location>
        <topology evidence="1">Single-pass type II membrane protein</topology>
    </subcellularLocation>
</comment>
<keyword evidence="5" id="KW-0812">Transmembrane</keyword>
<sequence length="524" mass="59432">MYRVCCRGLRPCFWTIALLLTAQVVYRVLLVLEGQGTLARHGFNITIPKIQFGINRKASRATIPMDFFISEKSYCSDRAGMLAMALIPSKLEDFALRQETRQTWGSADTLGVPFGMVFLLGRPTNRKQREEIKDERREYGDIVQGDYDDQDQASKTLNGLYWLALNCAMVPFTIIASDKVLLDVFLLQSFLWEVLEVPEKQSMIFGKLMIYRPPSEKPSSGWSLKGLVNFVPQVTEAPIENYTPYFEEGAWFGRTQTVAKLLGASGGVPLVSPTSMYFTGLLASAAGLYRSPEVFNAWWRTDTKVRFEEIGLVLGWLNKDLVPSRVRLWELLKKHHEVSYDKLENQMVRREIKPIEKPASKKQPVTQSLQVNVTHAEKKTRGNIIKIAKIKGKTQTNLTHVEKKTTSHIKTTKIKSNATQADKKASGNMKTIKIKGNVKHSEKKAVSNILKNATIKGKSHKKAGNVGKKKNETLPTKGKYFTKKFKGMTKRTFNSSDPRKQKTFLFRKKQLDQMMKTTGIKINL</sequence>
<comment type="similarity">
    <text evidence="2">Belongs to the glycosyltransferase 31 family.</text>
</comment>
<dbReference type="AlphaFoldDB" id="A0A2P2HWV3"/>
<dbReference type="InterPro" id="IPR002659">
    <property type="entry name" value="Glyco_trans_31"/>
</dbReference>